<dbReference type="Proteomes" id="UP000244722">
    <property type="component" value="Unassembled WGS sequence"/>
</dbReference>
<proteinExistence type="predicted"/>
<comment type="caution">
    <text evidence="2">The sequence shown here is derived from an EMBL/GenBank/DDBJ whole genome shotgun (WGS) entry which is preliminary data.</text>
</comment>
<evidence type="ECO:0000313" key="2">
    <source>
        <dbReference type="EMBL" id="PUU78813.1"/>
    </source>
</evidence>
<accession>A0A2T6ZTM3</accession>
<gene>
    <name evidence="2" type="ORF">B9Z19DRAFT_1064766</name>
</gene>
<keyword evidence="3" id="KW-1185">Reference proteome</keyword>
<dbReference type="EMBL" id="NESQ01000106">
    <property type="protein sequence ID" value="PUU78813.1"/>
    <property type="molecule type" value="Genomic_DNA"/>
</dbReference>
<name>A0A2T6ZTM3_TUBBO</name>
<feature type="compositionally biased region" description="Polar residues" evidence="1">
    <location>
        <begin position="82"/>
        <end position="105"/>
    </location>
</feature>
<feature type="region of interest" description="Disordered" evidence="1">
    <location>
        <begin position="78"/>
        <end position="105"/>
    </location>
</feature>
<organism evidence="2 3">
    <name type="scientific">Tuber borchii</name>
    <name type="common">White truffle</name>
    <dbReference type="NCBI Taxonomy" id="42251"/>
    <lineage>
        <taxon>Eukaryota</taxon>
        <taxon>Fungi</taxon>
        <taxon>Dikarya</taxon>
        <taxon>Ascomycota</taxon>
        <taxon>Pezizomycotina</taxon>
        <taxon>Pezizomycetes</taxon>
        <taxon>Pezizales</taxon>
        <taxon>Tuberaceae</taxon>
        <taxon>Tuber</taxon>
    </lineage>
</organism>
<evidence type="ECO:0000256" key="1">
    <source>
        <dbReference type="SAM" id="MobiDB-lite"/>
    </source>
</evidence>
<protein>
    <submittedName>
        <fullName evidence="2">Uncharacterized protein</fullName>
    </submittedName>
</protein>
<dbReference type="AlphaFoldDB" id="A0A2T6ZTM3"/>
<reference evidence="2 3" key="1">
    <citation type="submission" date="2017-04" db="EMBL/GenBank/DDBJ databases">
        <title>Draft genome sequence of Tuber borchii Vittad., a whitish edible truffle.</title>
        <authorList>
            <consortium name="DOE Joint Genome Institute"/>
            <person name="Murat C."/>
            <person name="Kuo A."/>
            <person name="Barry K.W."/>
            <person name="Clum A."/>
            <person name="Dockter R.B."/>
            <person name="Fauchery L."/>
            <person name="Iotti M."/>
            <person name="Kohler A."/>
            <person name="Labutti K."/>
            <person name="Lindquist E.A."/>
            <person name="Lipzen A."/>
            <person name="Ohm R.A."/>
            <person name="Wang M."/>
            <person name="Grigoriev I.V."/>
            <person name="Zambonelli A."/>
            <person name="Martin F.M."/>
        </authorList>
    </citation>
    <scope>NUCLEOTIDE SEQUENCE [LARGE SCALE GENOMIC DNA]</scope>
    <source>
        <strain evidence="2 3">Tbo3840</strain>
    </source>
</reference>
<evidence type="ECO:0000313" key="3">
    <source>
        <dbReference type="Proteomes" id="UP000244722"/>
    </source>
</evidence>
<sequence>MKRPLLPGSIYASTCAAGGVTISGNTGCQYYDDQTTPKEDSAEGNERNALLYLLCWGIKEYTLQKFYRQDLPETHCARESTSDMGSSPAFTVTSTPTETKLLQVY</sequence>